<dbReference type="Proteomes" id="UP001193748">
    <property type="component" value="Unassembled WGS sequence"/>
</dbReference>
<dbReference type="RefSeq" id="WP_173712460.1">
    <property type="nucleotide sequence ID" value="NZ_JABSWW010000002.1"/>
</dbReference>
<reference evidence="2" key="2">
    <citation type="journal article" date="2022" name="Nat. Biotechnol.">
        <title>Carbon-negative production of acetone and isopropanol by gas fermentation at industrial pilot scale.</title>
        <authorList>
            <person name="Liew F.E."/>
            <person name="Nogle R."/>
            <person name="Abdalla T."/>
            <person name="Rasor B.J."/>
            <person name="Canter C."/>
            <person name="Jensen R.O."/>
            <person name="Wang L."/>
            <person name="Strutz J."/>
            <person name="Chirania P."/>
            <person name="De Tissera S."/>
            <person name="Mueller A.P."/>
            <person name="Ruan Z."/>
            <person name="Gao A."/>
            <person name="Tran L."/>
            <person name="Engle N.L."/>
            <person name="Bromley J.C."/>
            <person name="Daniell J."/>
            <person name="Conrado R."/>
            <person name="Tschaplinski T.J."/>
            <person name="Giannone R.J."/>
            <person name="Hettich R.L."/>
            <person name="Karim A.S."/>
            <person name="Simpson S.D."/>
            <person name="Brown S.D."/>
            <person name="Leang C."/>
            <person name="Jewett M.C."/>
            <person name="Kopke M."/>
        </authorList>
    </citation>
    <scope>NUCLEOTIDE SEQUENCE</scope>
    <source>
        <strain evidence="2">DJ080</strain>
    </source>
</reference>
<gene>
    <name evidence="2" type="ORF">B0H41_006089</name>
</gene>
<keyword evidence="1" id="KW-0175">Coiled coil</keyword>
<sequence>MKKLILILLCFLTVFNIAGCKSYYKQEEINYSNLENVMVNTFYKDDKYQNKQAMTVYDKKSGTSFDIIIMDSNGDIKTKTGSKIKLKDYIKINKAEIAPNTPKDKNIKLLVNQSDLESIKEIKLQQLLDSNKTYAELSANKDSSIFTLMMSVEDGDIKYDSKYNDRFEELKKDFEAEKAKLHAEIENTNSNIDNIPKSVTSSYKAKFGQILEANQLNNKLTIKFKITPAATNKQTIDQNGFNVEDLITNQGCDQFDTINYWAVADMADGSESKVISYTVNKDIIQQIKNKKLFGQQIFNKAENVWILPTLRE</sequence>
<name>A0AAX0BCN9_CLOBE</name>
<evidence type="ECO:0008006" key="4">
    <source>
        <dbReference type="Google" id="ProtNLM"/>
    </source>
</evidence>
<accession>A0AAX0BCN9</accession>
<dbReference type="EMBL" id="JABSWW010000002">
    <property type="protein sequence ID" value="NRT92268.1"/>
    <property type="molecule type" value="Genomic_DNA"/>
</dbReference>
<protein>
    <recommendedName>
        <fullName evidence="4">DUF5105 domain-containing protein</fullName>
    </recommendedName>
</protein>
<evidence type="ECO:0000313" key="2">
    <source>
        <dbReference type="EMBL" id="NRT92268.1"/>
    </source>
</evidence>
<reference evidence="2" key="1">
    <citation type="submission" date="2020-05" db="EMBL/GenBank/DDBJ databases">
        <authorList>
            <person name="Brown S."/>
            <person name="Huntemann M."/>
            <person name="Clum A."/>
            <person name="Spunde A."/>
            <person name="Palaniappan K."/>
            <person name="Ritter S."/>
            <person name="Mikhailova N."/>
            <person name="Chen I.-M."/>
            <person name="Stamatis D."/>
            <person name="Reddy T."/>
            <person name="O'Malley R."/>
            <person name="Daum C."/>
            <person name="Shapiro N."/>
            <person name="Ivanova N."/>
            <person name="Kyrpides N."/>
            <person name="Woyke T."/>
        </authorList>
    </citation>
    <scope>NUCLEOTIDE SEQUENCE</scope>
    <source>
        <strain evidence="2">DJ080</strain>
    </source>
</reference>
<organism evidence="2 3">
    <name type="scientific">Clostridium beijerinckii</name>
    <name type="common">Clostridium MP</name>
    <dbReference type="NCBI Taxonomy" id="1520"/>
    <lineage>
        <taxon>Bacteria</taxon>
        <taxon>Bacillati</taxon>
        <taxon>Bacillota</taxon>
        <taxon>Clostridia</taxon>
        <taxon>Eubacteriales</taxon>
        <taxon>Clostridiaceae</taxon>
        <taxon>Clostridium</taxon>
    </lineage>
</organism>
<dbReference type="AlphaFoldDB" id="A0AAX0BCN9"/>
<evidence type="ECO:0000256" key="1">
    <source>
        <dbReference type="SAM" id="Coils"/>
    </source>
</evidence>
<comment type="caution">
    <text evidence="2">The sequence shown here is derived from an EMBL/GenBank/DDBJ whole genome shotgun (WGS) entry which is preliminary data.</text>
</comment>
<evidence type="ECO:0000313" key="3">
    <source>
        <dbReference type="Proteomes" id="UP001193748"/>
    </source>
</evidence>
<proteinExistence type="predicted"/>
<feature type="coiled-coil region" evidence="1">
    <location>
        <begin position="164"/>
        <end position="191"/>
    </location>
</feature>